<sequence>MNVIELNRREEITVEIIKLTDFLAQLAQQDPTPSTREKMNTLARKVVDLTAPPQQNRKTR</sequence>
<accession>A0A411Z1J1</accession>
<comment type="caution">
    <text evidence="1">The sequence shown here is derived from an EMBL/GenBank/DDBJ whole genome shotgun (WGS) entry which is preliminary data.</text>
</comment>
<organism evidence="1 2">
    <name type="scientific">Pseudotabrizicola alkalilacus</name>
    <dbReference type="NCBI Taxonomy" id="2305252"/>
    <lineage>
        <taxon>Bacteria</taxon>
        <taxon>Pseudomonadati</taxon>
        <taxon>Pseudomonadota</taxon>
        <taxon>Alphaproteobacteria</taxon>
        <taxon>Rhodobacterales</taxon>
        <taxon>Paracoccaceae</taxon>
        <taxon>Pseudotabrizicola</taxon>
    </lineage>
</organism>
<gene>
    <name evidence="1" type="ORF">D1012_12330</name>
</gene>
<name>A0A411Z1J1_9RHOB</name>
<evidence type="ECO:0000313" key="1">
    <source>
        <dbReference type="EMBL" id="RGP36931.1"/>
    </source>
</evidence>
<dbReference type="Proteomes" id="UP000284547">
    <property type="component" value="Unassembled WGS sequence"/>
</dbReference>
<dbReference type="EMBL" id="QWEY01000006">
    <property type="protein sequence ID" value="RGP36931.1"/>
    <property type="molecule type" value="Genomic_DNA"/>
</dbReference>
<reference evidence="1 2" key="1">
    <citation type="submission" date="2018-08" db="EMBL/GenBank/DDBJ databases">
        <title>Flavobacterium tibetense sp. nov., isolated from a wetland YonghuCo on Tibetan Plateau.</title>
        <authorList>
            <person name="Phurbu D."/>
            <person name="Lu H."/>
            <person name="Xing P."/>
        </authorList>
    </citation>
    <scope>NUCLEOTIDE SEQUENCE [LARGE SCALE GENOMIC DNA]</scope>
    <source>
        <strain evidence="1 2">DJC</strain>
    </source>
</reference>
<dbReference type="AlphaFoldDB" id="A0A411Z1J1"/>
<proteinExistence type="predicted"/>
<keyword evidence="2" id="KW-1185">Reference proteome</keyword>
<protein>
    <submittedName>
        <fullName evidence="1">Uncharacterized protein</fullName>
    </submittedName>
</protein>
<dbReference type="RefSeq" id="WP_118152619.1">
    <property type="nucleotide sequence ID" value="NZ_QWEY01000006.1"/>
</dbReference>
<evidence type="ECO:0000313" key="2">
    <source>
        <dbReference type="Proteomes" id="UP000284547"/>
    </source>
</evidence>